<sequence length="73" mass="7521">MTRKPGTGESGSGDRGTPDDAELAALVEEFSFRRTYRPTDELAEPDEMPHGPSGTAIGDGPSPVHGSAAPDAP</sequence>
<evidence type="ECO:0000313" key="2">
    <source>
        <dbReference type="EMBL" id="TGZ03044.1"/>
    </source>
</evidence>
<dbReference type="RefSeq" id="WP_084991252.1">
    <property type="nucleotide sequence ID" value="NZ_JBHVEI010000015.1"/>
</dbReference>
<accession>A0ABY2P8D8</accession>
<gene>
    <name evidence="2" type="ORF">E5Z02_27945</name>
</gene>
<comment type="caution">
    <text evidence="2">The sequence shown here is derived from an EMBL/GenBank/DDBJ whole genome shotgun (WGS) entry which is preliminary data.</text>
</comment>
<proteinExistence type="predicted"/>
<feature type="region of interest" description="Disordered" evidence="1">
    <location>
        <begin position="1"/>
        <end position="20"/>
    </location>
</feature>
<organism evidence="2 3">
    <name type="scientific">Streptomyces rhizosphaericola</name>
    <dbReference type="NCBI Taxonomy" id="2564098"/>
    <lineage>
        <taxon>Bacteria</taxon>
        <taxon>Bacillati</taxon>
        <taxon>Actinomycetota</taxon>
        <taxon>Actinomycetes</taxon>
        <taxon>Kitasatosporales</taxon>
        <taxon>Streptomycetaceae</taxon>
        <taxon>Streptomyces</taxon>
    </lineage>
</organism>
<feature type="region of interest" description="Disordered" evidence="1">
    <location>
        <begin position="33"/>
        <end position="73"/>
    </location>
</feature>
<reference evidence="2 3" key="1">
    <citation type="submission" date="2019-04" db="EMBL/GenBank/DDBJ databases">
        <title>Streptomyces rhizosphaericola sp. nov., an actinobacterium isolated from the wheat rhizosphere.</title>
        <authorList>
            <person name="Vargas Hoyos H.A."/>
            <person name="Santos S.N."/>
            <person name="Genuario D.B."/>
            <person name="Melo I.S."/>
            <person name="Da Silva L.J."/>
            <person name="Da Silva F.S.P."/>
            <person name="Zucchi T.D."/>
        </authorList>
    </citation>
    <scope>NUCLEOTIDE SEQUENCE [LARGE SCALE GENOMIC DNA]</scope>
    <source>
        <strain evidence="2 3">1AS2c</strain>
    </source>
</reference>
<protein>
    <submittedName>
        <fullName evidence="2">Uncharacterized protein</fullName>
    </submittedName>
</protein>
<keyword evidence="3" id="KW-1185">Reference proteome</keyword>
<dbReference type="Proteomes" id="UP000306274">
    <property type="component" value="Unassembled WGS sequence"/>
</dbReference>
<evidence type="ECO:0000313" key="3">
    <source>
        <dbReference type="Proteomes" id="UP000306274"/>
    </source>
</evidence>
<evidence type="ECO:0000256" key="1">
    <source>
        <dbReference type="SAM" id="MobiDB-lite"/>
    </source>
</evidence>
<name>A0ABY2P8D8_9ACTN</name>
<dbReference type="EMBL" id="SRZK01000402">
    <property type="protein sequence ID" value="TGZ03044.1"/>
    <property type="molecule type" value="Genomic_DNA"/>
</dbReference>